<feature type="transmembrane region" description="Helical" evidence="1">
    <location>
        <begin position="111"/>
        <end position="132"/>
    </location>
</feature>
<dbReference type="GO" id="GO:0016747">
    <property type="term" value="F:acyltransferase activity, transferring groups other than amino-acyl groups"/>
    <property type="evidence" value="ECO:0007669"/>
    <property type="project" value="InterPro"/>
</dbReference>
<proteinExistence type="predicted"/>
<dbReference type="EMBL" id="VSSR01000042">
    <property type="protein sequence ID" value="TYL80175.1"/>
    <property type="molecule type" value="Genomic_DNA"/>
</dbReference>
<keyword evidence="4" id="KW-1185">Reference proteome</keyword>
<dbReference type="GO" id="GO:0016020">
    <property type="term" value="C:membrane"/>
    <property type="evidence" value="ECO:0007669"/>
    <property type="project" value="TreeGrafter"/>
</dbReference>
<accession>A0A5S4WJI1</accession>
<comment type="caution">
    <text evidence="3">The sequence shown here is derived from an EMBL/GenBank/DDBJ whole genome shotgun (WGS) entry which is preliminary data.</text>
</comment>
<feature type="transmembrane region" description="Helical" evidence="1">
    <location>
        <begin position="238"/>
        <end position="256"/>
    </location>
</feature>
<protein>
    <submittedName>
        <fullName evidence="3">Acyltransferase</fullName>
    </submittedName>
</protein>
<organism evidence="3 4">
    <name type="scientific">Bradyrhizobium cytisi</name>
    <dbReference type="NCBI Taxonomy" id="515489"/>
    <lineage>
        <taxon>Bacteria</taxon>
        <taxon>Pseudomonadati</taxon>
        <taxon>Pseudomonadota</taxon>
        <taxon>Alphaproteobacteria</taxon>
        <taxon>Hyphomicrobiales</taxon>
        <taxon>Nitrobacteraceae</taxon>
        <taxon>Bradyrhizobium</taxon>
    </lineage>
</organism>
<feature type="domain" description="Acyltransferase 3" evidence="2">
    <location>
        <begin position="37"/>
        <end position="358"/>
    </location>
</feature>
<feature type="transmembrane region" description="Helical" evidence="1">
    <location>
        <begin position="76"/>
        <end position="99"/>
    </location>
</feature>
<gene>
    <name evidence="3" type="ORF">FXB38_24730</name>
</gene>
<feature type="transmembrane region" description="Helical" evidence="1">
    <location>
        <begin position="39"/>
        <end position="56"/>
    </location>
</feature>
<keyword evidence="3" id="KW-0012">Acyltransferase</keyword>
<dbReference type="Proteomes" id="UP000324853">
    <property type="component" value="Unassembled WGS sequence"/>
</dbReference>
<name>A0A5S4WJI1_9BRAD</name>
<keyword evidence="1" id="KW-0472">Membrane</keyword>
<keyword evidence="1" id="KW-0812">Transmembrane</keyword>
<feature type="transmembrane region" description="Helical" evidence="1">
    <location>
        <begin position="210"/>
        <end position="231"/>
    </location>
</feature>
<dbReference type="AlphaFoldDB" id="A0A5S4WJI1"/>
<dbReference type="PANTHER" id="PTHR23028">
    <property type="entry name" value="ACETYLTRANSFERASE"/>
    <property type="match status" value="1"/>
</dbReference>
<dbReference type="InterPro" id="IPR050879">
    <property type="entry name" value="Acyltransferase_3"/>
</dbReference>
<keyword evidence="1" id="KW-1133">Transmembrane helix</keyword>
<feature type="transmembrane region" description="Helical" evidence="1">
    <location>
        <begin position="340"/>
        <end position="361"/>
    </location>
</feature>
<sequence length="385" mass="42576">MKRTSPALTTVASDSSLHFLGSRRSPLSAERTTYPHFNFIRLAAASSVIFSHAFLIGDGSEAREPFVRLLGEGHILGIFGVFVFFIVSGFLVSQSLLTAPSTINYLWRRILRIYPALLVCLVLSAFIVGPLYHDDGPLHFLTSIHDIKQAVKYVLGNLFWPGRTHEIEAVTFYGEPTGWLGSLINGSLWTISYEVCCYVALALLKIARMFNVWTVGGISLAMCLVNALGFYPSRLADFLFVAPAFFAGAACYLISLQTQRPAILVAVVMLATVVLLIAAYEEMLLQIFPLAGAPLVLLLATTHAIRLPDLHRLGDISYGVYLYGWPVEQVVRSFVGPTPLVVFALSLPLACALGYVSWWVIEKPMLRYKRLIRSFHTLAREGSET</sequence>
<dbReference type="OrthoDB" id="9767863at2"/>
<evidence type="ECO:0000259" key="2">
    <source>
        <dbReference type="Pfam" id="PF01757"/>
    </source>
</evidence>
<reference evidence="3 4" key="1">
    <citation type="submission" date="2019-08" db="EMBL/GenBank/DDBJ databases">
        <title>Bradyrhizobium hipponensis sp. nov., a rhizobium isolated from a Lupinus angustifolius root nodule in Tunisia.</title>
        <authorList>
            <person name="Off K."/>
            <person name="Rejili M."/>
            <person name="Mars M."/>
            <person name="Brachmann A."/>
            <person name="Marin M."/>
        </authorList>
    </citation>
    <scope>NUCLEOTIDE SEQUENCE [LARGE SCALE GENOMIC DNA]</scope>
    <source>
        <strain evidence="3 4">CTAW11</strain>
    </source>
</reference>
<evidence type="ECO:0000256" key="1">
    <source>
        <dbReference type="SAM" id="Phobius"/>
    </source>
</evidence>
<dbReference type="InterPro" id="IPR002656">
    <property type="entry name" value="Acyl_transf_3_dom"/>
</dbReference>
<dbReference type="GO" id="GO:0000271">
    <property type="term" value="P:polysaccharide biosynthetic process"/>
    <property type="evidence" value="ECO:0007669"/>
    <property type="project" value="TreeGrafter"/>
</dbReference>
<dbReference type="PANTHER" id="PTHR23028:SF53">
    <property type="entry name" value="ACYL_TRANSF_3 DOMAIN-CONTAINING PROTEIN"/>
    <property type="match status" value="1"/>
</dbReference>
<evidence type="ECO:0000313" key="4">
    <source>
        <dbReference type="Proteomes" id="UP000324853"/>
    </source>
</evidence>
<keyword evidence="3" id="KW-0808">Transferase</keyword>
<feature type="transmembrane region" description="Helical" evidence="1">
    <location>
        <begin position="262"/>
        <end position="280"/>
    </location>
</feature>
<dbReference type="Pfam" id="PF01757">
    <property type="entry name" value="Acyl_transf_3"/>
    <property type="match status" value="1"/>
</dbReference>
<evidence type="ECO:0000313" key="3">
    <source>
        <dbReference type="EMBL" id="TYL80175.1"/>
    </source>
</evidence>